<proteinExistence type="predicted"/>
<gene>
    <name evidence="1" type="ORF">GCM10011452_24580</name>
</gene>
<reference evidence="1" key="2">
    <citation type="submission" date="2020-09" db="EMBL/GenBank/DDBJ databases">
        <authorList>
            <person name="Sun Q."/>
            <person name="Kim S."/>
        </authorList>
    </citation>
    <scope>NUCLEOTIDE SEQUENCE</scope>
    <source>
        <strain evidence="1">KCTC 23714</strain>
    </source>
</reference>
<evidence type="ECO:0000313" key="2">
    <source>
        <dbReference type="Proteomes" id="UP000628984"/>
    </source>
</evidence>
<dbReference type="AlphaFoldDB" id="A0A918IXA1"/>
<dbReference type="SUPFAM" id="SSF46785">
    <property type="entry name" value="Winged helix' DNA-binding domain"/>
    <property type="match status" value="1"/>
</dbReference>
<keyword evidence="2" id="KW-1185">Reference proteome</keyword>
<protein>
    <recommendedName>
        <fullName evidence="3">DnaA N-terminal domain-containing protein</fullName>
    </recommendedName>
</protein>
<sequence length="226" mass="25001">MAQAKLMGRNASARKYDILTALGVHACRGDKHLQRLVLRLITLIVARYNWQSDELCVGQREIAQLWSVDERTVKRDMARLREIGWLTVKAAAARGRVTVHGLDLDAIARTTEADWAAVGPDYAARMRGTPEETPAPTGNVVPFPRAAPGAEAPIWDRARHRLAGENAALCAAWFDGLKMVEGDGDRLHLKAPTRFHADYVMTHHMTRLIHALRSEGVESPSLTITA</sequence>
<evidence type="ECO:0008006" key="3">
    <source>
        <dbReference type="Google" id="ProtNLM"/>
    </source>
</evidence>
<dbReference type="Gene3D" id="3.30.300.180">
    <property type="match status" value="1"/>
</dbReference>
<dbReference type="Proteomes" id="UP000628984">
    <property type="component" value="Unassembled WGS sequence"/>
</dbReference>
<dbReference type="RefSeq" id="WP_189634170.1">
    <property type="nucleotide sequence ID" value="NZ_BMYQ01000007.1"/>
</dbReference>
<name>A0A918IXA1_9RHOB</name>
<reference evidence="1" key="1">
    <citation type="journal article" date="2014" name="Int. J. Syst. Evol. Microbiol.">
        <title>Complete genome sequence of Corynebacterium casei LMG S-19264T (=DSM 44701T), isolated from a smear-ripened cheese.</title>
        <authorList>
            <consortium name="US DOE Joint Genome Institute (JGI-PGF)"/>
            <person name="Walter F."/>
            <person name="Albersmeier A."/>
            <person name="Kalinowski J."/>
            <person name="Ruckert C."/>
        </authorList>
    </citation>
    <scope>NUCLEOTIDE SEQUENCE</scope>
    <source>
        <strain evidence="1">KCTC 23714</strain>
    </source>
</reference>
<evidence type="ECO:0000313" key="1">
    <source>
        <dbReference type="EMBL" id="GGW35116.1"/>
    </source>
</evidence>
<dbReference type="InterPro" id="IPR036390">
    <property type="entry name" value="WH_DNA-bd_sf"/>
</dbReference>
<dbReference type="InterPro" id="IPR038454">
    <property type="entry name" value="DnaA_N_sf"/>
</dbReference>
<organism evidence="1 2">
    <name type="scientific">Gemmobacter lanyuensis</name>
    <dbReference type="NCBI Taxonomy" id="1054497"/>
    <lineage>
        <taxon>Bacteria</taxon>
        <taxon>Pseudomonadati</taxon>
        <taxon>Pseudomonadota</taxon>
        <taxon>Alphaproteobacteria</taxon>
        <taxon>Rhodobacterales</taxon>
        <taxon>Paracoccaceae</taxon>
        <taxon>Gemmobacter</taxon>
    </lineage>
</organism>
<accession>A0A918IXA1</accession>
<comment type="caution">
    <text evidence="1">The sequence shown here is derived from an EMBL/GenBank/DDBJ whole genome shotgun (WGS) entry which is preliminary data.</text>
</comment>
<dbReference type="EMBL" id="BMYQ01000007">
    <property type="protein sequence ID" value="GGW35116.1"/>
    <property type="molecule type" value="Genomic_DNA"/>
</dbReference>